<organism evidence="1 2">
    <name type="scientific">Sphaerisporangium album</name>
    <dbReference type="NCBI Taxonomy" id="509200"/>
    <lineage>
        <taxon>Bacteria</taxon>
        <taxon>Bacillati</taxon>
        <taxon>Actinomycetota</taxon>
        <taxon>Actinomycetes</taxon>
        <taxon>Streptosporangiales</taxon>
        <taxon>Streptosporangiaceae</taxon>
        <taxon>Sphaerisporangium</taxon>
    </lineage>
</organism>
<gene>
    <name evidence="1" type="ORF">DQ384_25620</name>
</gene>
<name>A0A367FDI2_9ACTN</name>
<evidence type="ECO:0000313" key="2">
    <source>
        <dbReference type="Proteomes" id="UP000253094"/>
    </source>
</evidence>
<keyword evidence="2" id="KW-1185">Reference proteome</keyword>
<proteinExistence type="predicted"/>
<comment type="caution">
    <text evidence="1">The sequence shown here is derived from an EMBL/GenBank/DDBJ whole genome shotgun (WGS) entry which is preliminary data.</text>
</comment>
<accession>A0A367FDI2</accession>
<protein>
    <submittedName>
        <fullName evidence="1">Uncharacterized protein</fullName>
    </submittedName>
</protein>
<dbReference type="Proteomes" id="UP000253094">
    <property type="component" value="Unassembled WGS sequence"/>
</dbReference>
<reference evidence="1 2" key="1">
    <citation type="submission" date="2018-06" db="EMBL/GenBank/DDBJ databases">
        <title>Sphaerisporangium craniellae sp. nov., isolated from a marine sponge in the South China Sea.</title>
        <authorList>
            <person name="Li L."/>
        </authorList>
    </citation>
    <scope>NUCLEOTIDE SEQUENCE [LARGE SCALE GENOMIC DNA]</scope>
    <source>
        <strain evidence="1 2">CCTCC AA 208026</strain>
    </source>
</reference>
<dbReference type="EMBL" id="QOIL01000015">
    <property type="protein sequence ID" value="RCG27902.1"/>
    <property type="molecule type" value="Genomic_DNA"/>
</dbReference>
<evidence type="ECO:0000313" key="1">
    <source>
        <dbReference type="EMBL" id="RCG27902.1"/>
    </source>
</evidence>
<sequence>MAASAFPLGLRGRAGRLLASAAAPAAGLWRLVPGVSDRGVSVLAHFVMRLVIVPALGAMIG</sequence>
<dbReference type="AlphaFoldDB" id="A0A367FDI2"/>